<dbReference type="GO" id="GO:0022857">
    <property type="term" value="F:transmembrane transporter activity"/>
    <property type="evidence" value="ECO:0007669"/>
    <property type="project" value="InterPro"/>
</dbReference>
<dbReference type="InterPro" id="IPR036259">
    <property type="entry name" value="MFS_trans_sf"/>
</dbReference>
<reference evidence="8" key="1">
    <citation type="submission" date="2023-04" db="EMBL/GenBank/DDBJ databases">
        <authorList>
            <person name="Vijverberg K."/>
            <person name="Xiong W."/>
            <person name="Schranz E."/>
        </authorList>
    </citation>
    <scope>NUCLEOTIDE SEQUENCE</scope>
</reference>
<keyword evidence="9" id="KW-1185">Reference proteome</keyword>
<dbReference type="Proteomes" id="UP001177003">
    <property type="component" value="Chromosome 4"/>
</dbReference>
<keyword evidence="3 7" id="KW-0812">Transmembrane</keyword>
<feature type="transmembrane region" description="Helical" evidence="7">
    <location>
        <begin position="241"/>
        <end position="258"/>
    </location>
</feature>
<gene>
    <name evidence="8" type="ORF">LSALG_LOCUS21064</name>
</gene>
<evidence type="ECO:0000256" key="2">
    <source>
        <dbReference type="ARBA" id="ARBA00005982"/>
    </source>
</evidence>
<evidence type="ECO:0000256" key="3">
    <source>
        <dbReference type="ARBA" id="ARBA00022692"/>
    </source>
</evidence>
<comment type="subcellular location">
    <subcellularLocation>
        <location evidence="1">Membrane</location>
        <topology evidence="1">Multi-pass membrane protein</topology>
    </subcellularLocation>
</comment>
<dbReference type="PANTHER" id="PTHR11654">
    <property type="entry name" value="OLIGOPEPTIDE TRANSPORTER-RELATED"/>
    <property type="match status" value="1"/>
</dbReference>
<sequence>MMSNLLVYLTTVFNMSSITATTLLNVFDGSINFATLLGAFLCDSYFGRHLTLGLSCIASFAGLLLVDLTAVFKQLHPPECGSKQESGKRGITSFFNCANKMYVKVKPDGSPFTSMARVLVVAVKKRRLKLPQQPQLCLYSYTPPKSINLALPYSNKYRFLNKAAIVTPKDTFNPDGSTSDPWNLCSIQQVEEFKCVIKAGPIWIGVITYFMVMIQQMQYAVFQALQSNRRFFNTNIQIPAASYNIFTMLTIVIFVPIYDRLIVPQLRRITVSALVEEKRRNLAFTKPTLGYQPHRGEISSMSALWLIPQLCFAGLAESFTAIGLQEFYYRQFPENMRSVAGAFFFSGLAVSSYLNGFLVTIIHRTTKGAATGNWLPEDLNKGRLDYFHFLMTCIGIMNLGYFLLFSSWYRYKETNCAQDGDVMVEMEKKPDKSLV</sequence>
<feature type="transmembrane region" description="Helical" evidence="7">
    <location>
        <begin position="386"/>
        <end position="405"/>
    </location>
</feature>
<evidence type="ECO:0000256" key="7">
    <source>
        <dbReference type="SAM" id="Phobius"/>
    </source>
</evidence>
<feature type="transmembrane region" description="Helical" evidence="7">
    <location>
        <begin position="45"/>
        <end position="66"/>
    </location>
</feature>
<evidence type="ECO:0000256" key="4">
    <source>
        <dbReference type="ARBA" id="ARBA00022989"/>
    </source>
</evidence>
<evidence type="ECO:0000256" key="1">
    <source>
        <dbReference type="ARBA" id="ARBA00004141"/>
    </source>
</evidence>
<dbReference type="Gene3D" id="1.20.1250.20">
    <property type="entry name" value="MFS general substrate transporter like domains"/>
    <property type="match status" value="2"/>
</dbReference>
<evidence type="ECO:0000313" key="9">
    <source>
        <dbReference type="Proteomes" id="UP001177003"/>
    </source>
</evidence>
<organism evidence="8 9">
    <name type="scientific">Lactuca saligna</name>
    <name type="common">Willowleaf lettuce</name>
    <dbReference type="NCBI Taxonomy" id="75948"/>
    <lineage>
        <taxon>Eukaryota</taxon>
        <taxon>Viridiplantae</taxon>
        <taxon>Streptophyta</taxon>
        <taxon>Embryophyta</taxon>
        <taxon>Tracheophyta</taxon>
        <taxon>Spermatophyta</taxon>
        <taxon>Magnoliopsida</taxon>
        <taxon>eudicotyledons</taxon>
        <taxon>Gunneridae</taxon>
        <taxon>Pentapetalae</taxon>
        <taxon>asterids</taxon>
        <taxon>campanulids</taxon>
        <taxon>Asterales</taxon>
        <taxon>Asteraceae</taxon>
        <taxon>Cichorioideae</taxon>
        <taxon>Cichorieae</taxon>
        <taxon>Lactucinae</taxon>
        <taxon>Lactuca</taxon>
    </lineage>
</organism>
<dbReference type="InterPro" id="IPR000109">
    <property type="entry name" value="POT_fam"/>
</dbReference>
<comment type="similarity">
    <text evidence="2">Belongs to the major facilitator superfamily. Proton-dependent oligopeptide transporter (POT/PTR) (TC 2.A.17) family.</text>
</comment>
<evidence type="ECO:0000256" key="6">
    <source>
        <dbReference type="ARBA" id="ARBA00044504"/>
    </source>
</evidence>
<feature type="transmembrane region" description="Helical" evidence="7">
    <location>
        <begin position="339"/>
        <end position="366"/>
    </location>
</feature>
<protein>
    <submittedName>
        <fullName evidence="8">Uncharacterized protein</fullName>
    </submittedName>
</protein>
<evidence type="ECO:0000256" key="5">
    <source>
        <dbReference type="ARBA" id="ARBA00023136"/>
    </source>
</evidence>
<dbReference type="EMBL" id="OX465080">
    <property type="protein sequence ID" value="CAI9281366.1"/>
    <property type="molecule type" value="Genomic_DNA"/>
</dbReference>
<keyword evidence="4 7" id="KW-1133">Transmembrane helix</keyword>
<dbReference type="Pfam" id="PF00854">
    <property type="entry name" value="PTR2"/>
    <property type="match status" value="2"/>
</dbReference>
<dbReference type="SUPFAM" id="SSF103473">
    <property type="entry name" value="MFS general substrate transporter"/>
    <property type="match status" value="1"/>
</dbReference>
<dbReference type="GO" id="GO:0016020">
    <property type="term" value="C:membrane"/>
    <property type="evidence" value="ECO:0007669"/>
    <property type="project" value="UniProtKB-SubCell"/>
</dbReference>
<name>A0AA36E388_LACSI</name>
<keyword evidence="5 7" id="KW-0472">Membrane</keyword>
<accession>A0AA36E388</accession>
<comment type="similarity">
    <text evidence="6">Belongs to the major facilitator superfamily. Phosphate:H(+) symporter (TC 2.A.1.9) family.</text>
</comment>
<proteinExistence type="inferred from homology"/>
<dbReference type="AlphaFoldDB" id="A0AA36E388"/>
<feature type="transmembrane region" description="Helical" evidence="7">
    <location>
        <begin position="202"/>
        <end position="221"/>
    </location>
</feature>
<evidence type="ECO:0000313" key="8">
    <source>
        <dbReference type="EMBL" id="CAI9281366.1"/>
    </source>
</evidence>